<keyword evidence="6" id="KW-0479">Metal-binding</keyword>
<keyword evidence="4" id="KW-0548">Nucleotidyltransferase</keyword>
<dbReference type="InterPro" id="IPR001270">
    <property type="entry name" value="ClpA/B"/>
</dbReference>
<evidence type="ECO:0000256" key="3">
    <source>
        <dbReference type="ARBA" id="ARBA00022679"/>
    </source>
</evidence>
<dbReference type="InterPro" id="IPR008921">
    <property type="entry name" value="DNA_pol3_clamp-load_cplx_C"/>
</dbReference>
<evidence type="ECO:0000256" key="2">
    <source>
        <dbReference type="ARBA" id="ARBA00012417"/>
    </source>
</evidence>
<organism evidence="14">
    <name type="scientific">marine metagenome</name>
    <dbReference type="NCBI Taxonomy" id="408172"/>
    <lineage>
        <taxon>unclassified sequences</taxon>
        <taxon>metagenomes</taxon>
        <taxon>ecological metagenomes</taxon>
    </lineage>
</organism>
<evidence type="ECO:0000313" key="14">
    <source>
        <dbReference type="EMBL" id="SVA24490.1"/>
    </source>
</evidence>
<comment type="catalytic activity">
    <reaction evidence="11">
        <text>DNA(n) + a 2'-deoxyribonucleoside 5'-triphosphate = DNA(n+1) + diphosphate</text>
        <dbReference type="Rhea" id="RHEA:22508"/>
        <dbReference type="Rhea" id="RHEA-COMP:17339"/>
        <dbReference type="Rhea" id="RHEA-COMP:17340"/>
        <dbReference type="ChEBI" id="CHEBI:33019"/>
        <dbReference type="ChEBI" id="CHEBI:61560"/>
        <dbReference type="ChEBI" id="CHEBI:173112"/>
        <dbReference type="EC" id="2.7.7.7"/>
    </reaction>
</comment>
<keyword evidence="10" id="KW-0239">DNA-directed DNA polymerase</keyword>
<proteinExistence type="inferred from homology"/>
<sequence>MPYQVIARKWRPKKFDDVVGQRGVTQTLRNAIESERIAQAFIFAGPRGVGKTTTARILARALNCVKGPTPDPCGKCEPCLEIAEGRDLDVHELDGATHTGIDNVREVIIEGLAMMPARDRYKVFLIDEFHQLSKSSFNALLKSIEEPPPYVVFMMATTELEKVPDTVLSRSQVFEFRSIGVSKIADQLRRIAKVEKIDIDASALALLARSGEGSMRDAQTALDQVLAFGGEHITAEDVSTVLGLVGRDLVLDTIEAVADERAADLFQLSGQFVEAGYDLRQVCRELSRVCRDLLVLAIDVSRFEDPEIAPEGDRDRLRALVQRFSREDLMRAFDVLSRAEADLRRSSQPRYHLEMALLRWIHLRHLVPLAEVIEGLKSDTPIKRTGDSDTPPRAPLSGGSAPAMRSRPSAKSQVKAVPHRVAQAKTKPGKAESPPTGRAADTLSNGGEKDLKSACMAKLQRTRKVLYGTVIAQARRIVFDGDRITFTFGTNQKTLQDQLKDQCSWVEKTASEIAGKKMRVVVEQENVDELVSTSPLVANESRKAEVMDDPTVQAMLDVLPGEIRDIEKA</sequence>
<dbReference type="FunFam" id="1.10.8.60:FF:000013">
    <property type="entry name" value="DNA polymerase III subunit gamma/tau"/>
    <property type="match status" value="1"/>
</dbReference>
<dbReference type="Pfam" id="PF13177">
    <property type="entry name" value="DNA_pol3_delta2"/>
    <property type="match status" value="1"/>
</dbReference>
<dbReference type="SUPFAM" id="SSF52540">
    <property type="entry name" value="P-loop containing nucleoside triphosphate hydrolases"/>
    <property type="match status" value="1"/>
</dbReference>
<dbReference type="InterPro" id="IPR050238">
    <property type="entry name" value="DNA_Rep/Repair_Clamp_Loader"/>
</dbReference>
<evidence type="ECO:0000256" key="9">
    <source>
        <dbReference type="ARBA" id="ARBA00022840"/>
    </source>
</evidence>
<accession>A0A381U8D0</accession>
<dbReference type="CDD" id="cd00009">
    <property type="entry name" value="AAA"/>
    <property type="match status" value="1"/>
</dbReference>
<dbReference type="InterPro" id="IPR027417">
    <property type="entry name" value="P-loop_NTPase"/>
</dbReference>
<evidence type="ECO:0000256" key="12">
    <source>
        <dbReference type="SAM" id="MobiDB-lite"/>
    </source>
</evidence>
<keyword evidence="5" id="KW-0235">DNA replication</keyword>
<keyword evidence="9" id="KW-0067">ATP-binding</keyword>
<dbReference type="PRINTS" id="PR00300">
    <property type="entry name" value="CLPPROTEASEA"/>
</dbReference>
<dbReference type="Gene3D" id="1.10.8.60">
    <property type="match status" value="1"/>
</dbReference>
<protein>
    <recommendedName>
        <fullName evidence="2">DNA-directed DNA polymerase</fullName>
        <ecNumber evidence="2">2.7.7.7</ecNumber>
    </recommendedName>
</protein>
<dbReference type="Gene3D" id="1.20.272.10">
    <property type="match status" value="1"/>
</dbReference>
<name>A0A381U8D0_9ZZZZ</name>
<dbReference type="GO" id="GO:0009360">
    <property type="term" value="C:DNA polymerase III complex"/>
    <property type="evidence" value="ECO:0007669"/>
    <property type="project" value="InterPro"/>
</dbReference>
<dbReference type="GO" id="GO:0005524">
    <property type="term" value="F:ATP binding"/>
    <property type="evidence" value="ECO:0007669"/>
    <property type="project" value="UniProtKB-KW"/>
</dbReference>
<comment type="similarity">
    <text evidence="1">Belongs to the DnaX/STICHEL family.</text>
</comment>
<evidence type="ECO:0000259" key="13">
    <source>
        <dbReference type="SMART" id="SM00382"/>
    </source>
</evidence>
<dbReference type="Pfam" id="PF12169">
    <property type="entry name" value="DNA_pol3_gamma3"/>
    <property type="match status" value="1"/>
</dbReference>
<dbReference type="Gene3D" id="3.40.50.300">
    <property type="entry name" value="P-loop containing nucleotide triphosphate hydrolases"/>
    <property type="match status" value="1"/>
</dbReference>
<evidence type="ECO:0000256" key="1">
    <source>
        <dbReference type="ARBA" id="ARBA00006360"/>
    </source>
</evidence>
<dbReference type="AlphaFoldDB" id="A0A381U8D0"/>
<gene>
    <name evidence="14" type="ORF">METZ01_LOCUS77344</name>
</gene>
<dbReference type="GO" id="GO:0003887">
    <property type="term" value="F:DNA-directed DNA polymerase activity"/>
    <property type="evidence" value="ECO:0007669"/>
    <property type="project" value="UniProtKB-KW"/>
</dbReference>
<evidence type="ECO:0000256" key="7">
    <source>
        <dbReference type="ARBA" id="ARBA00022741"/>
    </source>
</evidence>
<dbReference type="NCBIfam" id="NF004046">
    <property type="entry name" value="PRK05563.1"/>
    <property type="match status" value="1"/>
</dbReference>
<evidence type="ECO:0000256" key="5">
    <source>
        <dbReference type="ARBA" id="ARBA00022705"/>
    </source>
</evidence>
<evidence type="ECO:0000256" key="11">
    <source>
        <dbReference type="ARBA" id="ARBA00049244"/>
    </source>
</evidence>
<evidence type="ECO:0000256" key="4">
    <source>
        <dbReference type="ARBA" id="ARBA00022695"/>
    </source>
</evidence>
<feature type="region of interest" description="Disordered" evidence="12">
    <location>
        <begin position="379"/>
        <end position="447"/>
    </location>
</feature>
<dbReference type="InterPro" id="IPR003593">
    <property type="entry name" value="AAA+_ATPase"/>
</dbReference>
<dbReference type="CDD" id="cd18137">
    <property type="entry name" value="HLD_clamp_pol_III_gamma_tau"/>
    <property type="match status" value="1"/>
</dbReference>
<keyword evidence="3" id="KW-0808">Transferase</keyword>
<evidence type="ECO:0000256" key="10">
    <source>
        <dbReference type="ARBA" id="ARBA00022932"/>
    </source>
</evidence>
<dbReference type="GO" id="GO:0003677">
    <property type="term" value="F:DNA binding"/>
    <property type="evidence" value="ECO:0007669"/>
    <property type="project" value="InterPro"/>
</dbReference>
<feature type="domain" description="AAA+ ATPase" evidence="13">
    <location>
        <begin position="37"/>
        <end position="180"/>
    </location>
</feature>
<evidence type="ECO:0000256" key="6">
    <source>
        <dbReference type="ARBA" id="ARBA00022723"/>
    </source>
</evidence>
<dbReference type="InterPro" id="IPR045085">
    <property type="entry name" value="HLD_clamp_pol_III_gamma_tau"/>
</dbReference>
<dbReference type="GO" id="GO:0006261">
    <property type="term" value="P:DNA-templated DNA replication"/>
    <property type="evidence" value="ECO:0007669"/>
    <property type="project" value="TreeGrafter"/>
</dbReference>
<dbReference type="PANTHER" id="PTHR11669:SF0">
    <property type="entry name" value="PROTEIN STICHEL-LIKE 2"/>
    <property type="match status" value="1"/>
</dbReference>
<dbReference type="InterPro" id="IPR012763">
    <property type="entry name" value="DNA_pol_III_sug/sutau_N"/>
</dbReference>
<dbReference type="GO" id="GO:0046872">
    <property type="term" value="F:metal ion binding"/>
    <property type="evidence" value="ECO:0007669"/>
    <property type="project" value="UniProtKB-KW"/>
</dbReference>
<dbReference type="InterPro" id="IPR022754">
    <property type="entry name" value="DNA_pol_III_gamma-3"/>
</dbReference>
<dbReference type="SUPFAM" id="SSF48019">
    <property type="entry name" value="post-AAA+ oligomerization domain-like"/>
    <property type="match status" value="1"/>
</dbReference>
<dbReference type="NCBIfam" id="TIGR02397">
    <property type="entry name" value="dnaX_nterm"/>
    <property type="match status" value="1"/>
</dbReference>
<keyword evidence="7" id="KW-0547">Nucleotide-binding</keyword>
<dbReference type="PANTHER" id="PTHR11669">
    <property type="entry name" value="REPLICATION FACTOR C / DNA POLYMERASE III GAMMA-TAU SUBUNIT"/>
    <property type="match status" value="1"/>
</dbReference>
<evidence type="ECO:0000256" key="8">
    <source>
        <dbReference type="ARBA" id="ARBA00022833"/>
    </source>
</evidence>
<dbReference type="EC" id="2.7.7.7" evidence="2"/>
<reference evidence="14" key="1">
    <citation type="submission" date="2018-05" db="EMBL/GenBank/DDBJ databases">
        <authorList>
            <person name="Lanie J.A."/>
            <person name="Ng W.-L."/>
            <person name="Kazmierczak K.M."/>
            <person name="Andrzejewski T.M."/>
            <person name="Davidsen T.M."/>
            <person name="Wayne K.J."/>
            <person name="Tettelin H."/>
            <person name="Glass J.I."/>
            <person name="Rusch D."/>
            <person name="Podicherti R."/>
            <person name="Tsui H.-C.T."/>
            <person name="Winkler M.E."/>
        </authorList>
    </citation>
    <scope>NUCLEOTIDE SEQUENCE</scope>
</reference>
<dbReference type="EMBL" id="UINC01005939">
    <property type="protein sequence ID" value="SVA24490.1"/>
    <property type="molecule type" value="Genomic_DNA"/>
</dbReference>
<dbReference type="Pfam" id="PF22608">
    <property type="entry name" value="DNAX_ATPase_lid"/>
    <property type="match status" value="1"/>
</dbReference>
<dbReference type="FunFam" id="3.40.50.300:FF:000014">
    <property type="entry name" value="DNA polymerase III subunit gamma/tau"/>
    <property type="match status" value="1"/>
</dbReference>
<keyword evidence="8" id="KW-0862">Zinc</keyword>
<dbReference type="SMART" id="SM00382">
    <property type="entry name" value="AAA"/>
    <property type="match status" value="1"/>
</dbReference>